<organism evidence="1 2">
    <name type="scientific">Inquilinus limosus</name>
    <dbReference type="NCBI Taxonomy" id="171674"/>
    <lineage>
        <taxon>Bacteria</taxon>
        <taxon>Pseudomonadati</taxon>
        <taxon>Pseudomonadota</taxon>
        <taxon>Alphaproteobacteria</taxon>
        <taxon>Rhodospirillales</taxon>
        <taxon>Rhodospirillaceae</taxon>
        <taxon>Inquilinus</taxon>
    </lineage>
</organism>
<sequence length="77" mass="8544">MARSTKKQSNDSTFVLFNIVYQDGTLSSNRKVPRAEADGLDGEDAVRAFIEAQDRKIAEMSGNPRGPIKTMTRLRGQ</sequence>
<dbReference type="Proteomes" id="UP000196655">
    <property type="component" value="Unassembled WGS sequence"/>
</dbReference>
<evidence type="ECO:0000313" key="2">
    <source>
        <dbReference type="Proteomes" id="UP000196655"/>
    </source>
</evidence>
<name>A0A211ZNU3_9PROT</name>
<gene>
    <name evidence="1" type="ORF">BWR60_12095</name>
</gene>
<dbReference type="STRING" id="1122125.GCA_000423185_03431"/>
<keyword evidence="2" id="KW-1185">Reference proteome</keyword>
<comment type="caution">
    <text evidence="1">The sequence shown here is derived from an EMBL/GenBank/DDBJ whole genome shotgun (WGS) entry which is preliminary data.</text>
</comment>
<reference evidence="2" key="1">
    <citation type="submission" date="2017-05" db="EMBL/GenBank/DDBJ databases">
        <authorList>
            <person name="Macchi M."/>
            <person name="Festa S."/>
            <person name="Coppotelli B.M."/>
            <person name="Morelli I.S."/>
        </authorList>
    </citation>
    <scope>NUCLEOTIDE SEQUENCE [LARGE SCALE GENOMIC DNA]</scope>
    <source>
        <strain evidence="2">I</strain>
    </source>
</reference>
<dbReference type="OrthoDB" id="7933542at2"/>
<dbReference type="AlphaFoldDB" id="A0A211ZNU3"/>
<accession>A0A211ZNU3</accession>
<dbReference type="RefSeq" id="WP_088151278.1">
    <property type="nucleotide sequence ID" value="NZ_NHON01000018.1"/>
</dbReference>
<evidence type="ECO:0000313" key="1">
    <source>
        <dbReference type="EMBL" id="OWJ66834.1"/>
    </source>
</evidence>
<dbReference type="EMBL" id="NHON01000018">
    <property type="protein sequence ID" value="OWJ66834.1"/>
    <property type="molecule type" value="Genomic_DNA"/>
</dbReference>
<protein>
    <submittedName>
        <fullName evidence="1">Uncharacterized protein</fullName>
    </submittedName>
</protein>
<proteinExistence type="predicted"/>